<dbReference type="GO" id="GO:0005737">
    <property type="term" value="C:cytoplasm"/>
    <property type="evidence" value="ECO:0007669"/>
    <property type="project" value="TreeGrafter"/>
</dbReference>
<keyword evidence="4" id="KW-1185">Reference proteome</keyword>
<feature type="chain" id="PRO_5037205510" evidence="1">
    <location>
        <begin position="21"/>
        <end position="362"/>
    </location>
</feature>
<evidence type="ECO:0000313" key="3">
    <source>
        <dbReference type="EMBL" id="MBJ7537220.1"/>
    </source>
</evidence>
<evidence type="ECO:0000259" key="2">
    <source>
        <dbReference type="Pfam" id="PF12706"/>
    </source>
</evidence>
<proteinExistence type="predicted"/>
<comment type="caution">
    <text evidence="3">The sequence shown here is derived from an EMBL/GenBank/DDBJ whole genome shotgun (WGS) entry which is preliminary data.</text>
</comment>
<feature type="domain" description="Metallo-beta-lactamase" evidence="2">
    <location>
        <begin position="116"/>
        <end position="308"/>
    </location>
</feature>
<reference evidence="3" key="1">
    <citation type="submission" date="2020-12" db="EMBL/GenBank/DDBJ databases">
        <title>Marinomonas arctica sp. nov., a psychrotolerant bacterium isolated from the Arctic.</title>
        <authorList>
            <person name="Zhang Y."/>
        </authorList>
    </citation>
    <scope>NUCLEOTIDE SEQUENCE</scope>
    <source>
        <strain evidence="3">C1424</strain>
    </source>
</reference>
<sequence length="362" mass="40730">MILIKLLLSSITLLFFVGCAANPSSSLKAMDKDKSDHYKDGVFHNTADLPSKSVGDVLKILGRAAVGKEPNTQPNMVIPVQAISRTDLDNLSDDTLHIAKLGHSSILLKVYGEYWLLDPMFSERASPFQFLGPKRFHQPPISLEDLPPISKVLISHNHYDHLDKATVLALSSKTEQFLVPIGVDGNLTSWGISDDKITAFDWWQEQQTSKGLVAFTPSQHFSGRSLSDRDETLWGSWVIKTPTFSLYFSGDSGYFAGFKDIGNKYGPFDLTMVETGAYDKAWPYKHMRPEQSVQAHIDLKGKVMMPIHNCTFNLAFHPWNDPLDRVLAEAIKRDVNLSTPEFGQILSISDPTSKKRWWQKKY</sequence>
<dbReference type="SUPFAM" id="SSF56281">
    <property type="entry name" value="Metallo-hydrolase/oxidoreductase"/>
    <property type="match status" value="1"/>
</dbReference>
<evidence type="ECO:0000256" key="1">
    <source>
        <dbReference type="SAM" id="SignalP"/>
    </source>
</evidence>
<dbReference type="PANTHER" id="PTHR15032:SF4">
    <property type="entry name" value="N-ACYL-PHOSPHATIDYLETHANOLAMINE-HYDROLYZING PHOSPHOLIPASE D"/>
    <property type="match status" value="1"/>
</dbReference>
<dbReference type="PANTHER" id="PTHR15032">
    <property type="entry name" value="N-ACYL-PHOSPHATIDYLETHANOLAMINE-HYDROLYZING PHOSPHOLIPASE D"/>
    <property type="match status" value="1"/>
</dbReference>
<protein>
    <submittedName>
        <fullName evidence="3">MBL fold metallo-hydrolase</fullName>
    </submittedName>
</protein>
<evidence type="ECO:0000313" key="4">
    <source>
        <dbReference type="Proteomes" id="UP000628710"/>
    </source>
</evidence>
<gene>
    <name evidence="3" type="ORF">I8J31_05950</name>
</gene>
<dbReference type="InterPro" id="IPR036866">
    <property type="entry name" value="RibonucZ/Hydroxyglut_hydro"/>
</dbReference>
<dbReference type="InterPro" id="IPR001279">
    <property type="entry name" value="Metallo-B-lactamas"/>
</dbReference>
<keyword evidence="1" id="KW-0732">Signal</keyword>
<dbReference type="AlphaFoldDB" id="A0A934MZ67"/>
<dbReference type="PROSITE" id="PS51257">
    <property type="entry name" value="PROKAR_LIPOPROTEIN"/>
    <property type="match status" value="1"/>
</dbReference>
<name>A0A934MZ67_9GAMM</name>
<organism evidence="3 4">
    <name type="scientific">Marinomonas transparens</name>
    <dbReference type="NCBI Taxonomy" id="2795388"/>
    <lineage>
        <taxon>Bacteria</taxon>
        <taxon>Pseudomonadati</taxon>
        <taxon>Pseudomonadota</taxon>
        <taxon>Gammaproteobacteria</taxon>
        <taxon>Oceanospirillales</taxon>
        <taxon>Oceanospirillaceae</taxon>
        <taxon>Marinomonas</taxon>
    </lineage>
</organism>
<dbReference type="Pfam" id="PF12706">
    <property type="entry name" value="Lactamase_B_2"/>
    <property type="match status" value="1"/>
</dbReference>
<dbReference type="Gene3D" id="3.60.15.10">
    <property type="entry name" value="Ribonuclease Z/Hydroxyacylglutathione hydrolase-like"/>
    <property type="match status" value="1"/>
</dbReference>
<accession>A0A934MZ67</accession>
<dbReference type="Proteomes" id="UP000628710">
    <property type="component" value="Unassembled WGS sequence"/>
</dbReference>
<dbReference type="EMBL" id="JAEMNX010000003">
    <property type="protein sequence ID" value="MBJ7537220.1"/>
    <property type="molecule type" value="Genomic_DNA"/>
</dbReference>
<feature type="signal peptide" evidence="1">
    <location>
        <begin position="1"/>
        <end position="20"/>
    </location>
</feature>
<dbReference type="RefSeq" id="WP_199467356.1">
    <property type="nucleotide sequence ID" value="NZ_JAEMNX010000003.1"/>
</dbReference>